<evidence type="ECO:0000313" key="2">
    <source>
        <dbReference type="Proteomes" id="UP000700059"/>
    </source>
</evidence>
<dbReference type="Proteomes" id="UP000700059">
    <property type="component" value="Unassembled WGS sequence"/>
</dbReference>
<comment type="caution">
    <text evidence="1">The sequence shown here is derived from an EMBL/GenBank/DDBJ whole genome shotgun (WGS) entry which is preliminary data.</text>
</comment>
<organism evidence="1 2">
    <name type="scientific">Helicobacter turcicus</name>
    <dbReference type="NCBI Taxonomy" id="2867412"/>
    <lineage>
        <taxon>Bacteria</taxon>
        <taxon>Pseudomonadati</taxon>
        <taxon>Campylobacterota</taxon>
        <taxon>Epsilonproteobacteria</taxon>
        <taxon>Campylobacterales</taxon>
        <taxon>Helicobacteraceae</taxon>
        <taxon>Helicobacter</taxon>
    </lineage>
</organism>
<sequence>MLNETDCIDLFSQDRLNAYSDLQEHEDNFALIGDISYKIGILEIILHNKIHRIMLNHNPKWLTLLIGGGFENLSQNELISKQSFGFWVKVVEHFKIHNKIFDKNFLDNLDFKTYYKHNKNSFSSNHNRLLRHHKVSVIMKLLHLLRNRAFHFENLYKMNKNGPRLSVTICNVKNEKLVVSLHPKRIIYFVNDILGGFNQDLLDYGSKKHPKKEIP</sequence>
<name>A0ABS7JQ95_9HELI</name>
<protein>
    <recommendedName>
        <fullName evidence="3">CAAX protease</fullName>
    </recommendedName>
</protein>
<keyword evidence="2" id="KW-1185">Reference proteome</keyword>
<accession>A0ABS7JQ95</accession>
<dbReference type="RefSeq" id="WP_221532797.1">
    <property type="nucleotide sequence ID" value="NZ_JAIGYP010000017.1"/>
</dbReference>
<gene>
    <name evidence="1" type="ORF">K4G57_08725</name>
</gene>
<reference evidence="1 2" key="1">
    <citation type="submission" date="2021-08" db="EMBL/GenBank/DDBJ databases">
        <title>Helicobacter spp. isolated from feces of Anatolian Ground Squirrel (Spermophilus xanthoprymnus) in Turkey.</title>
        <authorList>
            <person name="Aydin F."/>
            <person name="Abay S."/>
            <person name="Kayman T."/>
            <person name="Karakaya E."/>
            <person name="Saticioglu I.B."/>
        </authorList>
    </citation>
    <scope>NUCLEOTIDE SEQUENCE [LARGE SCALE GENOMIC DNA]</scope>
    <source>
        <strain evidence="1 2">Faydin-H70</strain>
    </source>
</reference>
<evidence type="ECO:0000313" key="1">
    <source>
        <dbReference type="EMBL" id="MBX7491540.1"/>
    </source>
</evidence>
<proteinExistence type="predicted"/>
<evidence type="ECO:0008006" key="3">
    <source>
        <dbReference type="Google" id="ProtNLM"/>
    </source>
</evidence>
<dbReference type="EMBL" id="JAIGYQ010000017">
    <property type="protein sequence ID" value="MBX7491540.1"/>
    <property type="molecule type" value="Genomic_DNA"/>
</dbReference>